<dbReference type="SMART" id="SM00387">
    <property type="entry name" value="HATPase_c"/>
    <property type="match status" value="1"/>
</dbReference>
<dbReference type="Gene3D" id="1.10.287.130">
    <property type="match status" value="1"/>
</dbReference>
<dbReference type="NCBIfam" id="TIGR00229">
    <property type="entry name" value="sensory_box"/>
    <property type="match status" value="1"/>
</dbReference>
<dbReference type="Gene3D" id="3.40.50.2300">
    <property type="match status" value="1"/>
</dbReference>
<dbReference type="SUPFAM" id="SSF55785">
    <property type="entry name" value="PYP-like sensor domain (PAS domain)"/>
    <property type="match status" value="1"/>
</dbReference>
<evidence type="ECO:0000259" key="10">
    <source>
        <dbReference type="PROSITE" id="PS50109"/>
    </source>
</evidence>
<dbReference type="InterPro" id="IPR013767">
    <property type="entry name" value="PAS_fold"/>
</dbReference>
<evidence type="ECO:0000256" key="2">
    <source>
        <dbReference type="ARBA" id="ARBA00012438"/>
    </source>
</evidence>
<dbReference type="InterPro" id="IPR029016">
    <property type="entry name" value="GAF-like_dom_sf"/>
</dbReference>
<keyword evidence="3 9" id="KW-0597">Phosphoprotein</keyword>
<dbReference type="Pfam" id="PF00512">
    <property type="entry name" value="HisKA"/>
    <property type="match status" value="1"/>
</dbReference>
<dbReference type="SUPFAM" id="SSF55874">
    <property type="entry name" value="ATPase domain of HSP90 chaperone/DNA topoisomerase II/histidine kinase"/>
    <property type="match status" value="1"/>
</dbReference>
<keyword evidence="14" id="KW-1185">Reference proteome</keyword>
<reference evidence="14" key="1">
    <citation type="journal article" date="2019" name="Int. J. Syst. Evol. Microbiol.">
        <title>The Global Catalogue of Microorganisms (GCM) 10K type strain sequencing project: providing services to taxonomists for standard genome sequencing and annotation.</title>
        <authorList>
            <consortium name="The Broad Institute Genomics Platform"/>
            <consortium name="The Broad Institute Genome Sequencing Center for Infectious Disease"/>
            <person name="Wu L."/>
            <person name="Ma J."/>
        </authorList>
    </citation>
    <scope>NUCLEOTIDE SEQUENCE [LARGE SCALE GENOMIC DNA]</scope>
    <source>
        <strain evidence="14">JCM 15503</strain>
    </source>
</reference>
<dbReference type="EC" id="2.7.13.3" evidence="2"/>
<keyword evidence="4" id="KW-0808">Transferase</keyword>
<evidence type="ECO:0000256" key="9">
    <source>
        <dbReference type="PROSITE-ProRule" id="PRU00169"/>
    </source>
</evidence>
<keyword evidence="7" id="KW-0067">ATP-binding</keyword>
<keyword evidence="6" id="KW-0418">Kinase</keyword>
<dbReference type="InterPro" id="IPR000014">
    <property type="entry name" value="PAS"/>
</dbReference>
<feature type="domain" description="Histidine kinase" evidence="10">
    <location>
        <begin position="382"/>
        <end position="606"/>
    </location>
</feature>
<dbReference type="PANTHER" id="PTHR43065:SF46">
    <property type="entry name" value="C4-DICARBOXYLATE TRANSPORT SENSOR PROTEIN DCTB"/>
    <property type="match status" value="1"/>
</dbReference>
<dbReference type="Pfam" id="PF00989">
    <property type="entry name" value="PAS"/>
    <property type="match status" value="1"/>
</dbReference>
<evidence type="ECO:0000256" key="1">
    <source>
        <dbReference type="ARBA" id="ARBA00000085"/>
    </source>
</evidence>
<evidence type="ECO:0000313" key="13">
    <source>
        <dbReference type="EMBL" id="GAA0754936.1"/>
    </source>
</evidence>
<evidence type="ECO:0000313" key="14">
    <source>
        <dbReference type="Proteomes" id="UP001500279"/>
    </source>
</evidence>
<dbReference type="InterPro" id="IPR011006">
    <property type="entry name" value="CheY-like_superfamily"/>
</dbReference>
<evidence type="ECO:0000256" key="7">
    <source>
        <dbReference type="ARBA" id="ARBA00022840"/>
    </source>
</evidence>
<keyword evidence="5" id="KW-0547">Nucleotide-binding</keyword>
<dbReference type="PROSITE" id="PS50112">
    <property type="entry name" value="PAS"/>
    <property type="match status" value="1"/>
</dbReference>
<dbReference type="PROSITE" id="PS50110">
    <property type="entry name" value="RESPONSE_REGULATORY"/>
    <property type="match status" value="1"/>
</dbReference>
<proteinExistence type="predicted"/>
<dbReference type="PROSITE" id="PS50109">
    <property type="entry name" value="HIS_KIN"/>
    <property type="match status" value="1"/>
</dbReference>
<dbReference type="SMART" id="SM00448">
    <property type="entry name" value="REC"/>
    <property type="match status" value="1"/>
</dbReference>
<sequence length="753" mass="80600">MSTSGPTAALSSSFDPTLLRSPEDLVATLRRYQDVLNSALDTAIITLDEHGLVTGWNLGAERLLGWTEGEMLGRSLGVIFPEEAGGPAALLAEIGQAKLQGTGGSEGWRLRKGGGRFWAIGETRRMASGEGSSGFVKILRDRTDAQQLALALQERTRALEILNQTGSTLARETELDKVVQAVTDAGVALTGAEFGAFFYNLVNAAGESYMLYSLSGVPREKFAQFPMPRNTAVFAPTFSGEDIVRSDDITRDARYGRNAPNAGMPAGHLPVRSYLAVPVISRSGEVIGGLFFGHSRVGVFTEDSERNLEGLAGEAAVAIDNMRLFEKAQLEIAERSRVEAALRELNLGLEAQVQRRTAELLQHAEALRQAQKMEAVGQLTGGIAHDFNNLLQVIVGNLDLLSRGLPEEMARLRRAAAQAMSGAKRASSLTQRLLAFARRQPLDPKPLIANVVVQGMSELLRHALGETVELEVVGAGGLWTTEVDPNELESTLLNLAVNARDAMPSGGKLTIETANGHLDEAYAARHAEVTPGQYVVISVTDTGAGMDAQTMSRVFEPFFTTKPEGKGTGLGLSQVYGFVKQSHGHVQLYSELGIGTTVKLYLPRYHQLAQPTEHDEALPVPGAEGERILVLEDDADVRAFSVSALQELGYRVIEAAHGAAALAVLEKQGVDLLFTDVVLPGGLTGADVAARAKVLQPGIKVLFTTGYSRNAIVHHGRLDAGVNLLTKPFSLDDLAVKVREVLDKAVRDGTPGG</sequence>
<evidence type="ECO:0000256" key="4">
    <source>
        <dbReference type="ARBA" id="ARBA00022679"/>
    </source>
</evidence>
<dbReference type="InterPro" id="IPR036890">
    <property type="entry name" value="HATPase_C_sf"/>
</dbReference>
<dbReference type="InterPro" id="IPR035965">
    <property type="entry name" value="PAS-like_dom_sf"/>
</dbReference>
<dbReference type="SMART" id="SM00388">
    <property type="entry name" value="HisKA"/>
    <property type="match status" value="1"/>
</dbReference>
<dbReference type="SUPFAM" id="SSF55781">
    <property type="entry name" value="GAF domain-like"/>
    <property type="match status" value="1"/>
</dbReference>
<dbReference type="InterPro" id="IPR005467">
    <property type="entry name" value="His_kinase_dom"/>
</dbReference>
<dbReference type="Gene3D" id="3.30.450.40">
    <property type="match status" value="1"/>
</dbReference>
<evidence type="ECO:0000259" key="11">
    <source>
        <dbReference type="PROSITE" id="PS50110"/>
    </source>
</evidence>
<gene>
    <name evidence="13" type="ORF">GCM10009107_31920</name>
</gene>
<evidence type="ECO:0000256" key="3">
    <source>
        <dbReference type="ARBA" id="ARBA00022553"/>
    </source>
</evidence>
<dbReference type="SUPFAM" id="SSF52172">
    <property type="entry name" value="CheY-like"/>
    <property type="match status" value="1"/>
</dbReference>
<dbReference type="RefSeq" id="WP_141285959.1">
    <property type="nucleotide sequence ID" value="NZ_BAAAEW010000021.1"/>
</dbReference>
<dbReference type="Pfam" id="PF00072">
    <property type="entry name" value="Response_reg"/>
    <property type="match status" value="1"/>
</dbReference>
<feature type="domain" description="PAS" evidence="12">
    <location>
        <begin position="28"/>
        <end position="83"/>
    </location>
</feature>
<dbReference type="Pfam" id="PF13185">
    <property type="entry name" value="GAF_2"/>
    <property type="match status" value="1"/>
</dbReference>
<dbReference type="InterPro" id="IPR036097">
    <property type="entry name" value="HisK_dim/P_sf"/>
</dbReference>
<comment type="catalytic activity">
    <reaction evidence="1">
        <text>ATP + protein L-histidine = ADP + protein N-phospho-L-histidine.</text>
        <dbReference type="EC" id="2.7.13.3"/>
    </reaction>
</comment>
<dbReference type="PRINTS" id="PR00344">
    <property type="entry name" value="BCTRLSENSOR"/>
</dbReference>
<dbReference type="PANTHER" id="PTHR43065">
    <property type="entry name" value="SENSOR HISTIDINE KINASE"/>
    <property type="match status" value="1"/>
</dbReference>
<dbReference type="InterPro" id="IPR003018">
    <property type="entry name" value="GAF"/>
</dbReference>
<dbReference type="InterPro" id="IPR003661">
    <property type="entry name" value="HisK_dim/P_dom"/>
</dbReference>
<dbReference type="Gene3D" id="3.30.565.10">
    <property type="entry name" value="Histidine kinase-like ATPase, C-terminal domain"/>
    <property type="match status" value="1"/>
</dbReference>
<name>A0ABP3VHA9_9BURK</name>
<keyword evidence="8" id="KW-0902">Two-component regulatory system</keyword>
<dbReference type="Proteomes" id="UP001500279">
    <property type="component" value="Unassembled WGS sequence"/>
</dbReference>
<dbReference type="InterPro" id="IPR003594">
    <property type="entry name" value="HATPase_dom"/>
</dbReference>
<organism evidence="13 14">
    <name type="scientific">Ideonella azotifigens</name>
    <dbReference type="NCBI Taxonomy" id="513160"/>
    <lineage>
        <taxon>Bacteria</taxon>
        <taxon>Pseudomonadati</taxon>
        <taxon>Pseudomonadota</taxon>
        <taxon>Betaproteobacteria</taxon>
        <taxon>Burkholderiales</taxon>
        <taxon>Sphaerotilaceae</taxon>
        <taxon>Ideonella</taxon>
    </lineage>
</organism>
<comment type="caution">
    <text evidence="13">The sequence shown here is derived from an EMBL/GenBank/DDBJ whole genome shotgun (WGS) entry which is preliminary data.</text>
</comment>
<evidence type="ECO:0000256" key="6">
    <source>
        <dbReference type="ARBA" id="ARBA00022777"/>
    </source>
</evidence>
<dbReference type="EMBL" id="BAAAEW010000021">
    <property type="protein sequence ID" value="GAA0754936.1"/>
    <property type="molecule type" value="Genomic_DNA"/>
</dbReference>
<dbReference type="SMART" id="SM00091">
    <property type="entry name" value="PAS"/>
    <property type="match status" value="1"/>
</dbReference>
<evidence type="ECO:0000256" key="5">
    <source>
        <dbReference type="ARBA" id="ARBA00022741"/>
    </source>
</evidence>
<dbReference type="InterPro" id="IPR004358">
    <property type="entry name" value="Sig_transdc_His_kin-like_C"/>
</dbReference>
<dbReference type="Pfam" id="PF02518">
    <property type="entry name" value="HATPase_c"/>
    <property type="match status" value="1"/>
</dbReference>
<dbReference type="CDD" id="cd00130">
    <property type="entry name" value="PAS"/>
    <property type="match status" value="1"/>
</dbReference>
<dbReference type="SUPFAM" id="SSF47384">
    <property type="entry name" value="Homodimeric domain of signal transducing histidine kinase"/>
    <property type="match status" value="1"/>
</dbReference>
<feature type="domain" description="Response regulatory" evidence="11">
    <location>
        <begin position="627"/>
        <end position="742"/>
    </location>
</feature>
<dbReference type="Gene3D" id="3.30.450.20">
    <property type="entry name" value="PAS domain"/>
    <property type="match status" value="1"/>
</dbReference>
<dbReference type="InterPro" id="IPR001789">
    <property type="entry name" value="Sig_transdc_resp-reg_receiver"/>
</dbReference>
<protein>
    <recommendedName>
        <fullName evidence="2">histidine kinase</fullName>
        <ecNumber evidence="2">2.7.13.3</ecNumber>
    </recommendedName>
</protein>
<accession>A0ABP3VHA9</accession>
<dbReference type="SMART" id="SM00065">
    <property type="entry name" value="GAF"/>
    <property type="match status" value="1"/>
</dbReference>
<evidence type="ECO:0000256" key="8">
    <source>
        <dbReference type="ARBA" id="ARBA00023012"/>
    </source>
</evidence>
<evidence type="ECO:0000259" key="12">
    <source>
        <dbReference type="PROSITE" id="PS50112"/>
    </source>
</evidence>
<feature type="modified residue" description="4-aspartylphosphate" evidence="9">
    <location>
        <position position="676"/>
    </location>
</feature>